<accession>A0A0G0LWH9</accession>
<evidence type="ECO:0000313" key="1">
    <source>
        <dbReference type="EMBL" id="KKQ92375.1"/>
    </source>
</evidence>
<dbReference type="AlphaFoldDB" id="A0A0G0LWH9"/>
<evidence type="ECO:0000313" key="2">
    <source>
        <dbReference type="Proteomes" id="UP000034774"/>
    </source>
</evidence>
<comment type="caution">
    <text evidence="1">The sequence shown here is derived from an EMBL/GenBank/DDBJ whole genome shotgun (WGS) entry which is preliminary data.</text>
</comment>
<gene>
    <name evidence="1" type="ORF">UT17_C0002G0038</name>
</gene>
<organism evidence="1 2">
    <name type="scientific">Candidatus Woesebacteria bacterium GW2011_GWB1_39_10</name>
    <dbReference type="NCBI Taxonomy" id="1618572"/>
    <lineage>
        <taxon>Bacteria</taxon>
        <taxon>Candidatus Woeseibacteriota</taxon>
    </lineage>
</organism>
<reference evidence="1 2" key="1">
    <citation type="journal article" date="2015" name="Nature">
        <title>rRNA introns, odd ribosomes, and small enigmatic genomes across a large radiation of phyla.</title>
        <authorList>
            <person name="Brown C.T."/>
            <person name="Hug L.A."/>
            <person name="Thomas B.C."/>
            <person name="Sharon I."/>
            <person name="Castelle C.J."/>
            <person name="Singh A."/>
            <person name="Wilkins M.J."/>
            <person name="Williams K.H."/>
            <person name="Banfield J.F."/>
        </authorList>
    </citation>
    <scope>NUCLEOTIDE SEQUENCE [LARGE SCALE GENOMIC DNA]</scope>
</reference>
<dbReference type="Proteomes" id="UP000034774">
    <property type="component" value="Unassembled WGS sequence"/>
</dbReference>
<protein>
    <submittedName>
        <fullName evidence="1">Uncharacterized protein</fullName>
    </submittedName>
</protein>
<dbReference type="EMBL" id="LBVU01000002">
    <property type="protein sequence ID" value="KKQ92375.1"/>
    <property type="molecule type" value="Genomic_DNA"/>
</dbReference>
<name>A0A0G0LWH9_9BACT</name>
<proteinExistence type="predicted"/>
<sequence length="58" mass="6458">MRETEIQNTTASKVVTTVDAVIHDAIKTSPPIDKKRGDLIRGETYYLTGGDPDKRNQI</sequence>